<keyword evidence="2" id="KW-0472">Membrane</keyword>
<dbReference type="STRING" id="4538.I1QQL8"/>
<dbReference type="PANTHER" id="PTHR36383">
    <property type="entry name" value="OS09G0529350 PROTEIN"/>
    <property type="match status" value="1"/>
</dbReference>
<name>I1QQL8_ORYGL</name>
<evidence type="ECO:0000313" key="4">
    <source>
        <dbReference type="Proteomes" id="UP000007306"/>
    </source>
</evidence>
<dbReference type="Gramene" id="ORGLA09G0134700.1">
    <property type="protein sequence ID" value="ORGLA09G0134700.1"/>
    <property type="gene ID" value="ORGLA09G0134700"/>
</dbReference>
<keyword evidence="2" id="KW-0812">Transmembrane</keyword>
<keyword evidence="4" id="KW-1185">Reference proteome</keyword>
<organism evidence="3 4">
    <name type="scientific">Oryza glaberrima</name>
    <name type="common">African rice</name>
    <dbReference type="NCBI Taxonomy" id="4538"/>
    <lineage>
        <taxon>Eukaryota</taxon>
        <taxon>Viridiplantae</taxon>
        <taxon>Streptophyta</taxon>
        <taxon>Embryophyta</taxon>
        <taxon>Tracheophyta</taxon>
        <taxon>Spermatophyta</taxon>
        <taxon>Magnoliopsida</taxon>
        <taxon>Liliopsida</taxon>
        <taxon>Poales</taxon>
        <taxon>Poaceae</taxon>
        <taxon>BOP clade</taxon>
        <taxon>Oryzoideae</taxon>
        <taxon>Oryzeae</taxon>
        <taxon>Oryzinae</taxon>
        <taxon>Oryza</taxon>
    </lineage>
</organism>
<feature type="transmembrane region" description="Helical" evidence="2">
    <location>
        <begin position="235"/>
        <end position="257"/>
    </location>
</feature>
<evidence type="ECO:0000256" key="2">
    <source>
        <dbReference type="SAM" id="Phobius"/>
    </source>
</evidence>
<proteinExistence type="predicted"/>
<feature type="transmembrane region" description="Helical" evidence="2">
    <location>
        <begin position="133"/>
        <end position="156"/>
    </location>
</feature>
<reference evidence="3 4" key="2">
    <citation type="submission" date="2018-04" db="EMBL/GenBank/DDBJ databases">
        <title>OglaRS2 (Oryza glaberrima Reference Sequence Version 2).</title>
        <authorList>
            <person name="Zhang J."/>
            <person name="Kudrna D."/>
            <person name="Lee S."/>
            <person name="Talag J."/>
            <person name="Rajasekar S."/>
            <person name="Wing R.A."/>
        </authorList>
    </citation>
    <scope>NUCLEOTIDE SEQUENCE [LARGE SCALE GENOMIC DNA]</scope>
    <source>
        <strain evidence="3 4">cv. IRGC 96717</strain>
    </source>
</reference>
<protein>
    <submittedName>
        <fullName evidence="3">Uncharacterized protein</fullName>
    </submittedName>
</protein>
<keyword evidence="2" id="KW-1133">Transmembrane helix</keyword>
<dbReference type="EnsemblPlants" id="ORGLA09G0134700.1">
    <property type="protein sequence ID" value="ORGLA09G0134700.1"/>
    <property type="gene ID" value="ORGLA09G0134700"/>
</dbReference>
<reference evidence="3" key="1">
    <citation type="submission" date="2015-06" db="UniProtKB">
        <authorList>
            <consortium name="EnsemblPlants"/>
        </authorList>
    </citation>
    <scope>IDENTIFICATION</scope>
</reference>
<feature type="coiled-coil region" evidence="1">
    <location>
        <begin position="85"/>
        <end position="129"/>
    </location>
</feature>
<dbReference type="Proteomes" id="UP000007306">
    <property type="component" value="Chromosome 9"/>
</dbReference>
<dbReference type="OMA" id="AECQREI"/>
<evidence type="ECO:0000313" key="3">
    <source>
        <dbReference type="EnsemblPlants" id="ORGLA09G0134700.1"/>
    </source>
</evidence>
<evidence type="ECO:0000256" key="1">
    <source>
        <dbReference type="SAM" id="Coils"/>
    </source>
</evidence>
<sequence length="338" mass="37131">MQHLALLRPLIHPSPLPAASPLAARCRGGRGRGRGRGVRWRCATGGGAGGGEVEEGEGEGKREAAAWLSSAVGEKVDELLLREENRALVEGVEAAERRVERARAALADIERQEAAARLASEEVRRLERRRDEIICSLVFPMCYFLLIMLFTMLHYINKITESQRELLQAREMIDEAQRSLSSSLQDQSFGDVPSGDIDEDSERLESVKAAAVSSVVGVLASLPISFYEAHDFPQLFVQLSVIFISCALFGVTFRYAIRRDLDNVQLKTGAAAAFAFVRGLAMVESGRPFELSTDALISLALDGAVSVVENILTFLPAAIALDYCFKMRFLSPFPTRKQ</sequence>
<dbReference type="PANTHER" id="PTHR36383:SF1">
    <property type="entry name" value="PROTEIN, PUTATIVE-RELATED"/>
    <property type="match status" value="1"/>
</dbReference>
<dbReference type="eggNOG" id="ENOG502QRMN">
    <property type="taxonomic scope" value="Eukaryota"/>
</dbReference>
<dbReference type="HOGENOM" id="CLU_076751_0_0_1"/>
<keyword evidence="1" id="KW-0175">Coiled coil</keyword>
<dbReference type="AlphaFoldDB" id="I1QQL8"/>
<accession>I1QQL8</accession>